<feature type="transmembrane region" description="Helical" evidence="1">
    <location>
        <begin position="6"/>
        <end position="25"/>
    </location>
</feature>
<proteinExistence type="predicted"/>
<keyword evidence="1" id="KW-0812">Transmembrane</keyword>
<keyword evidence="1" id="KW-1133">Transmembrane helix</keyword>
<sequence>MKKTNIFLRILGYSGKAILFILDVIISNIELIIYLVGAGIFIYLIYILAPLLIAILCLYYAYISLIALILFIVGIIMAFLFFVSS</sequence>
<evidence type="ECO:0000313" key="3">
    <source>
        <dbReference type="Proteomes" id="UP000194946"/>
    </source>
</evidence>
<gene>
    <name evidence="2" type="ORF">HK18_04600</name>
</gene>
<protein>
    <submittedName>
        <fullName evidence="2">Uncharacterized protein</fullName>
    </submittedName>
</protein>
<evidence type="ECO:0000256" key="1">
    <source>
        <dbReference type="SAM" id="Phobius"/>
    </source>
</evidence>
<name>A0A251ZWY2_9PROT</name>
<keyword evidence="3" id="KW-1185">Reference proteome</keyword>
<evidence type="ECO:0000313" key="2">
    <source>
        <dbReference type="EMBL" id="OUI79175.1"/>
    </source>
</evidence>
<dbReference type="EMBL" id="JOPB01000002">
    <property type="protein sequence ID" value="OUI79175.1"/>
    <property type="molecule type" value="Genomic_DNA"/>
</dbReference>
<organism evidence="2 3">
    <name type="scientific">Commensalibacter intestini</name>
    <dbReference type="NCBI Taxonomy" id="479936"/>
    <lineage>
        <taxon>Bacteria</taxon>
        <taxon>Pseudomonadati</taxon>
        <taxon>Pseudomonadota</taxon>
        <taxon>Alphaproteobacteria</taxon>
        <taxon>Acetobacterales</taxon>
        <taxon>Acetobacteraceae</taxon>
    </lineage>
</organism>
<feature type="transmembrane region" description="Helical" evidence="1">
    <location>
        <begin position="32"/>
        <end position="53"/>
    </location>
</feature>
<feature type="transmembrane region" description="Helical" evidence="1">
    <location>
        <begin position="59"/>
        <end position="83"/>
    </location>
</feature>
<reference evidence="3" key="1">
    <citation type="submission" date="2014-06" db="EMBL/GenBank/DDBJ databases">
        <authorList>
            <person name="Winans N.J."/>
            <person name="Newell P.D."/>
            <person name="Douglas A.E."/>
        </authorList>
    </citation>
    <scope>NUCLEOTIDE SEQUENCE [LARGE SCALE GENOMIC DNA]</scope>
    <source>
        <strain evidence="3">DmL_052</strain>
    </source>
</reference>
<dbReference type="Proteomes" id="UP000194946">
    <property type="component" value="Unassembled WGS sequence"/>
</dbReference>
<accession>A0A251ZWY2</accession>
<keyword evidence="1" id="KW-0472">Membrane</keyword>
<comment type="caution">
    <text evidence="2">The sequence shown here is derived from an EMBL/GenBank/DDBJ whole genome shotgun (WGS) entry which is preliminary data.</text>
</comment>
<dbReference type="AlphaFoldDB" id="A0A251ZWY2"/>